<dbReference type="SUPFAM" id="SSF49695">
    <property type="entry name" value="gamma-Crystallin-like"/>
    <property type="match status" value="4"/>
</dbReference>
<feature type="domain" description="Beta/gamma crystallin 'Greek key'" evidence="5">
    <location>
        <begin position="257"/>
        <end position="297"/>
    </location>
</feature>
<comment type="similarity">
    <text evidence="1">Belongs to the beta/gamma-crystallin family.</text>
</comment>
<dbReference type="InterPro" id="IPR050252">
    <property type="entry name" value="Beta/Gamma-Crystallin"/>
</dbReference>
<evidence type="ECO:0000256" key="3">
    <source>
        <dbReference type="SAM" id="MobiDB-lite"/>
    </source>
</evidence>
<evidence type="ECO:0000256" key="4">
    <source>
        <dbReference type="SAM" id="SignalP"/>
    </source>
</evidence>
<name>A0A1I2FQS5_9BACT</name>
<evidence type="ECO:0000313" key="6">
    <source>
        <dbReference type="EMBL" id="SFF07812.1"/>
    </source>
</evidence>
<dbReference type="PANTHER" id="PTHR11818">
    <property type="entry name" value="BETA/GAMMA CRYSTALLIN"/>
    <property type="match status" value="1"/>
</dbReference>
<gene>
    <name evidence="6" type="ORF">SAMN04488541_101511</name>
</gene>
<proteinExistence type="inferred from homology"/>
<dbReference type="OrthoDB" id="954626at2"/>
<feature type="domain" description="Beta/gamma crystallin 'Greek key'" evidence="5">
    <location>
        <begin position="206"/>
        <end position="246"/>
    </location>
</feature>
<dbReference type="STRING" id="1003.SAMN04488541_101511"/>
<keyword evidence="2" id="KW-0677">Repeat</keyword>
<dbReference type="Pfam" id="PF00030">
    <property type="entry name" value="Crystall"/>
    <property type="match status" value="2"/>
</dbReference>
<keyword evidence="7" id="KW-1185">Reference proteome</keyword>
<feature type="signal peptide" evidence="4">
    <location>
        <begin position="1"/>
        <end position="23"/>
    </location>
</feature>
<feature type="region of interest" description="Disordered" evidence="3">
    <location>
        <begin position="110"/>
        <end position="154"/>
    </location>
</feature>
<organism evidence="6 7">
    <name type="scientific">Thermoflexibacter ruber</name>
    <dbReference type="NCBI Taxonomy" id="1003"/>
    <lineage>
        <taxon>Bacteria</taxon>
        <taxon>Pseudomonadati</taxon>
        <taxon>Bacteroidota</taxon>
        <taxon>Cytophagia</taxon>
        <taxon>Cytophagales</taxon>
        <taxon>Thermoflexibacteraceae</taxon>
        <taxon>Thermoflexibacter</taxon>
    </lineage>
</organism>
<accession>A0A1I2FQS5</accession>
<evidence type="ECO:0000256" key="1">
    <source>
        <dbReference type="ARBA" id="ARBA00009646"/>
    </source>
</evidence>
<feature type="chain" id="PRO_5011481321" evidence="4">
    <location>
        <begin position="24"/>
        <end position="570"/>
    </location>
</feature>
<dbReference type="PROSITE" id="PS50915">
    <property type="entry name" value="CRYSTALLIN_BETA_GAMMA"/>
    <property type="match status" value="7"/>
</dbReference>
<dbReference type="RefSeq" id="WP_091544485.1">
    <property type="nucleotide sequence ID" value="NZ_FONY01000015.1"/>
</dbReference>
<keyword evidence="4" id="KW-0732">Signal</keyword>
<evidence type="ECO:0000313" key="7">
    <source>
        <dbReference type="Proteomes" id="UP000199513"/>
    </source>
</evidence>
<feature type="domain" description="Beta/gamma crystallin 'Greek key'" evidence="5">
    <location>
        <begin position="360"/>
        <end position="402"/>
    </location>
</feature>
<feature type="domain" description="Beta/gamma crystallin 'Greek key'" evidence="5">
    <location>
        <begin position="163"/>
        <end position="204"/>
    </location>
</feature>
<dbReference type="InterPro" id="IPR011024">
    <property type="entry name" value="G_crystallin-like"/>
</dbReference>
<reference evidence="6 7" key="1">
    <citation type="submission" date="2016-10" db="EMBL/GenBank/DDBJ databases">
        <authorList>
            <person name="de Groot N.N."/>
        </authorList>
    </citation>
    <scope>NUCLEOTIDE SEQUENCE [LARGE SCALE GENOMIC DNA]</scope>
    <source>
        <strain>GEY</strain>
        <strain evidence="7">DSM 9560</strain>
    </source>
</reference>
<evidence type="ECO:0000256" key="2">
    <source>
        <dbReference type="ARBA" id="ARBA00022737"/>
    </source>
</evidence>
<dbReference type="EMBL" id="FONY01000015">
    <property type="protein sequence ID" value="SFF07812.1"/>
    <property type="molecule type" value="Genomic_DNA"/>
</dbReference>
<dbReference type="Gene3D" id="2.60.20.10">
    <property type="entry name" value="Crystallins"/>
    <property type="match status" value="4"/>
</dbReference>
<protein>
    <submittedName>
        <fullName evidence="6">Beta/Gamma crystallin</fullName>
    </submittedName>
</protein>
<feature type="domain" description="Beta/gamma crystallin 'Greek key'" evidence="5">
    <location>
        <begin position="22"/>
        <end position="64"/>
    </location>
</feature>
<feature type="domain" description="Beta/gamma crystallin 'Greek key'" evidence="5">
    <location>
        <begin position="299"/>
        <end position="339"/>
    </location>
</feature>
<dbReference type="SMART" id="SM00247">
    <property type="entry name" value="XTALbg"/>
    <property type="match status" value="3"/>
</dbReference>
<feature type="domain" description="Beta/gamma crystallin 'Greek key'" evidence="5">
    <location>
        <begin position="66"/>
        <end position="104"/>
    </location>
</feature>
<dbReference type="AlphaFoldDB" id="A0A1I2FQS5"/>
<dbReference type="PANTHER" id="PTHR11818:SF42">
    <property type="entry name" value="VOLTAGE-GATED HYDROGEN CHANNEL 1"/>
    <property type="match status" value="1"/>
</dbReference>
<feature type="compositionally biased region" description="Low complexity" evidence="3">
    <location>
        <begin position="111"/>
        <end position="142"/>
    </location>
</feature>
<dbReference type="Proteomes" id="UP000199513">
    <property type="component" value="Unassembled WGS sequence"/>
</dbReference>
<sequence length="570" mass="63551">MKKFFLITVLSITCLINNILAQAPVVYENTHFSGKSQSLKAGDYRSADLAGVGNDAISSVRVPEGFKLIVFENDNFEGDFFEITTSIPSLDFWSDRISSIRVIDLQNRSITNNQTTSPPTTTNNNSNNTSTPASNSGNTSQNQGGGNQPWWAGNKPSVNYSDNDIVIFADKNFQGQGQVLAEGRYNDRQLTIGNDALSSIKVPQGYTVRLFEHGNFDGRTLDIKADVNDLATLRWDNITSSIQVFKGDAPSNINTGSIALLYQHSNFDGRNQALGEGRYLTKDFGLAHDLTSLRVTQGYYVRLFEQDNFRGASVDITGDVNDLSSMGWNDRAMSLQVIRGLSPTQQFNNNNTNNQNWNPNQVTFYQLPNYAGRMMSLPEGNYGTLSGMQVGNYDISSIRVPMGFTVRLYSRENGQGSFVDITQDTDNLSRIGWDNRAVSLQVIFTGNQFGNNWNSNNSFPNNNLPNNNMPNSNFPNNNTGFYSNFNRSFRMTQNGTDFRIRIANSGGVSQIQTQSGMNAWTDVLVISADNQRGYYRIRDNSGMEYDVNLQNNGRSLTLNNRNGNWTYFAE</sequence>
<evidence type="ECO:0000259" key="5">
    <source>
        <dbReference type="PROSITE" id="PS50915"/>
    </source>
</evidence>
<dbReference type="InterPro" id="IPR001064">
    <property type="entry name" value="Beta/gamma_crystallin"/>
</dbReference>